<keyword evidence="6" id="KW-0408">Iron</keyword>
<dbReference type="Proteomes" id="UP000041254">
    <property type="component" value="Unassembled WGS sequence"/>
</dbReference>
<dbReference type="Pfam" id="PF04055">
    <property type="entry name" value="Radical_SAM"/>
    <property type="match status" value="1"/>
</dbReference>
<dbReference type="OMA" id="HRCLQMT"/>
<keyword evidence="12" id="KW-1185">Reference proteome</keyword>
<evidence type="ECO:0000256" key="4">
    <source>
        <dbReference type="ARBA" id="ARBA00022694"/>
    </source>
</evidence>
<dbReference type="GO" id="GO:0046872">
    <property type="term" value="F:metal ion binding"/>
    <property type="evidence" value="ECO:0007669"/>
    <property type="project" value="UniProtKB-KW"/>
</dbReference>
<dbReference type="InterPro" id="IPR007197">
    <property type="entry name" value="rSAM"/>
</dbReference>
<dbReference type="Gene3D" id="3.20.20.70">
    <property type="entry name" value="Aldolase class I"/>
    <property type="match status" value="1"/>
</dbReference>
<dbReference type="OrthoDB" id="271553at2759"/>
<dbReference type="GO" id="GO:0031591">
    <property type="term" value="P:wybutosine biosynthetic process"/>
    <property type="evidence" value="ECO:0007669"/>
    <property type="project" value="TreeGrafter"/>
</dbReference>
<keyword evidence="8" id="KW-0456">Lyase</keyword>
<evidence type="ECO:0000313" key="11">
    <source>
        <dbReference type="EMBL" id="CEM16728.1"/>
    </source>
</evidence>
<evidence type="ECO:0000256" key="6">
    <source>
        <dbReference type="ARBA" id="ARBA00023004"/>
    </source>
</evidence>
<feature type="domain" description="Radical SAM core" evidence="10">
    <location>
        <begin position="46"/>
        <end position="291"/>
    </location>
</feature>
<dbReference type="EMBL" id="CDMY01000482">
    <property type="protein sequence ID" value="CEM16728.1"/>
    <property type="molecule type" value="Genomic_DNA"/>
</dbReference>
<organism evidence="11 12">
    <name type="scientific">Vitrella brassicaformis (strain CCMP3155)</name>
    <dbReference type="NCBI Taxonomy" id="1169540"/>
    <lineage>
        <taxon>Eukaryota</taxon>
        <taxon>Sar</taxon>
        <taxon>Alveolata</taxon>
        <taxon>Colpodellida</taxon>
        <taxon>Vitrellaceae</taxon>
        <taxon>Vitrella</taxon>
    </lineage>
</organism>
<keyword evidence="7" id="KW-0411">Iron-sulfur</keyword>
<evidence type="ECO:0000256" key="1">
    <source>
        <dbReference type="ARBA" id="ARBA00001966"/>
    </source>
</evidence>
<comment type="catalytic activity">
    <reaction evidence="9">
        <text>N(1)-methylguanosine(37) in tRNA(Phe) + pyruvate + S-adenosyl-L-methionine = 4-demethylwyosine(37) in tRNA(Phe) + 5'-deoxyadenosine + L-methionine + CO2 + H2O</text>
        <dbReference type="Rhea" id="RHEA:36347"/>
        <dbReference type="Rhea" id="RHEA-COMP:10164"/>
        <dbReference type="Rhea" id="RHEA-COMP:10165"/>
        <dbReference type="ChEBI" id="CHEBI:15361"/>
        <dbReference type="ChEBI" id="CHEBI:15377"/>
        <dbReference type="ChEBI" id="CHEBI:16526"/>
        <dbReference type="ChEBI" id="CHEBI:17319"/>
        <dbReference type="ChEBI" id="CHEBI:57844"/>
        <dbReference type="ChEBI" id="CHEBI:59789"/>
        <dbReference type="ChEBI" id="CHEBI:64315"/>
        <dbReference type="ChEBI" id="CHEBI:73542"/>
        <dbReference type="EC" id="4.1.3.44"/>
    </reaction>
</comment>
<comment type="cofactor">
    <cofactor evidence="1">
        <name>[4Fe-4S] cluster</name>
        <dbReference type="ChEBI" id="CHEBI:49883"/>
    </cofactor>
</comment>
<name>A0A0G4FQK7_VITBC</name>
<dbReference type="AlphaFoldDB" id="A0A0G4FQK7"/>
<evidence type="ECO:0000259" key="10">
    <source>
        <dbReference type="PROSITE" id="PS51918"/>
    </source>
</evidence>
<dbReference type="SFLD" id="SFLDF00284">
    <property type="entry name" value="tRNA_wybutosine-synthesizing"/>
    <property type="match status" value="1"/>
</dbReference>
<protein>
    <recommendedName>
        <fullName evidence="10">Radical SAM core domain-containing protein</fullName>
    </recommendedName>
</protein>
<dbReference type="GO" id="GO:0102521">
    <property type="term" value="F:tRNA-4-demethylwyosine synthase activity"/>
    <property type="evidence" value="ECO:0007669"/>
    <property type="project" value="UniProtKB-EC"/>
</dbReference>
<dbReference type="InterPro" id="IPR058240">
    <property type="entry name" value="rSAM_sf"/>
</dbReference>
<dbReference type="InterPro" id="IPR034556">
    <property type="entry name" value="tRNA_wybutosine-synthase"/>
</dbReference>
<dbReference type="STRING" id="1169540.A0A0G4FQK7"/>
<keyword evidence="3" id="KW-0949">S-adenosyl-L-methionine</keyword>
<dbReference type="InterPro" id="IPR013785">
    <property type="entry name" value="Aldolase_TIM"/>
</dbReference>
<evidence type="ECO:0000256" key="2">
    <source>
        <dbReference type="ARBA" id="ARBA00022485"/>
    </source>
</evidence>
<keyword evidence="5" id="KW-0479">Metal-binding</keyword>
<evidence type="ECO:0000256" key="7">
    <source>
        <dbReference type="ARBA" id="ARBA00023014"/>
    </source>
</evidence>
<sequence length="408" mass="45837">MLNPLLRQNLSQQGYQLVGTHSAVKMCRWTKSQMKGRGGCYKHTFYGIESHRCMETTTSLACANRCVFCWRHHTHPVSKGFRWTADPPEMIIEHAVAAHKRMVQQMASAPGVTPERLQEALSPQHCALSLVGEPIMYPHINQLTAMLHERRISTFLVTNGQHPELIRTLSPVTQLYLSVDAPSEDALVKIDRPLFKDAWGRLLDSVDALRERRERTVFRLTVVKEWNDTEVQGYADLIHRGRPDLVEVKGMTFPGASRQMQLRMTNVPQQWETKAFAQQLVEALSNEPSGDGAEAGHAGAVSAAASYSLACEHAHSNSVLIASHRLRDDVTGEWHTWIDFERFHDLMGGRGEGSGGGVVESVSCCPEVYWRRTPDWAVVASPLGGFDPSMDVERWVRQREGRPKPPTE</sequence>
<evidence type="ECO:0000256" key="9">
    <source>
        <dbReference type="ARBA" id="ARBA00049466"/>
    </source>
</evidence>
<evidence type="ECO:0000256" key="5">
    <source>
        <dbReference type="ARBA" id="ARBA00022723"/>
    </source>
</evidence>
<dbReference type="VEuPathDB" id="CryptoDB:Vbra_15978"/>
<proteinExistence type="predicted"/>
<evidence type="ECO:0000313" key="12">
    <source>
        <dbReference type="Proteomes" id="UP000041254"/>
    </source>
</evidence>
<dbReference type="InParanoid" id="A0A0G4FQK7"/>
<dbReference type="PANTHER" id="PTHR13930:SF0">
    <property type="entry name" value="S-ADENOSYL-L-METHIONINE-DEPENDENT TRNA 4-DEMETHYLWYOSINE SYNTHASE TYW1-RELATED"/>
    <property type="match status" value="1"/>
</dbReference>
<dbReference type="CDD" id="cd01335">
    <property type="entry name" value="Radical_SAM"/>
    <property type="match status" value="1"/>
</dbReference>
<reference evidence="11 12" key="1">
    <citation type="submission" date="2014-11" db="EMBL/GenBank/DDBJ databases">
        <authorList>
            <person name="Zhu J."/>
            <person name="Qi W."/>
            <person name="Song R."/>
        </authorList>
    </citation>
    <scope>NUCLEOTIDE SEQUENCE [LARGE SCALE GENOMIC DNA]</scope>
</reference>
<keyword evidence="4" id="KW-0819">tRNA processing</keyword>
<keyword evidence="2" id="KW-0004">4Fe-4S</keyword>
<dbReference type="SFLD" id="SFLDG01071">
    <property type="entry name" value="tRNA_wybutosine-synthesizing"/>
    <property type="match status" value="1"/>
</dbReference>
<evidence type="ECO:0000256" key="3">
    <source>
        <dbReference type="ARBA" id="ARBA00022691"/>
    </source>
</evidence>
<accession>A0A0G4FQK7</accession>
<dbReference type="InterPro" id="IPR013917">
    <property type="entry name" value="tRNA_wybutosine-synth"/>
</dbReference>
<gene>
    <name evidence="11" type="ORF">Vbra_15978</name>
</gene>
<dbReference type="PhylomeDB" id="A0A0G4FQK7"/>
<dbReference type="Pfam" id="PF08608">
    <property type="entry name" value="Wyosine_form"/>
    <property type="match status" value="1"/>
</dbReference>
<dbReference type="SUPFAM" id="SSF102114">
    <property type="entry name" value="Radical SAM enzymes"/>
    <property type="match status" value="1"/>
</dbReference>
<dbReference type="PANTHER" id="PTHR13930">
    <property type="entry name" value="S-ADENOSYL-L-METHIONINE-DEPENDENT TRNA 4-DEMETHYLWYOSINE SYNTHASE"/>
    <property type="match status" value="1"/>
</dbReference>
<dbReference type="GO" id="GO:0051539">
    <property type="term" value="F:4 iron, 4 sulfur cluster binding"/>
    <property type="evidence" value="ECO:0007669"/>
    <property type="project" value="UniProtKB-KW"/>
</dbReference>
<dbReference type="SFLD" id="SFLDS00029">
    <property type="entry name" value="Radical_SAM"/>
    <property type="match status" value="1"/>
</dbReference>
<evidence type="ECO:0000256" key="8">
    <source>
        <dbReference type="ARBA" id="ARBA00023239"/>
    </source>
</evidence>
<dbReference type="PROSITE" id="PS51918">
    <property type="entry name" value="RADICAL_SAM"/>
    <property type="match status" value="1"/>
</dbReference>